<dbReference type="Proteomes" id="UP000733611">
    <property type="component" value="Unassembled WGS sequence"/>
</dbReference>
<name>A0A948TFX3_9GAMM</name>
<evidence type="ECO:0000256" key="1">
    <source>
        <dbReference type="SAM" id="SignalP"/>
    </source>
</evidence>
<dbReference type="AlphaFoldDB" id="A0A948TFX3"/>
<reference evidence="2" key="1">
    <citation type="journal article" date="2021" name="PeerJ">
        <title>Extensive microbial diversity within the chicken gut microbiome revealed by metagenomics and culture.</title>
        <authorList>
            <person name="Gilroy R."/>
            <person name="Ravi A."/>
            <person name="Getino M."/>
            <person name="Pursley I."/>
            <person name="Horton D.L."/>
            <person name="Alikhan N.F."/>
            <person name="Baker D."/>
            <person name="Gharbi K."/>
            <person name="Hall N."/>
            <person name="Watson M."/>
            <person name="Adriaenssens E.M."/>
            <person name="Foster-Nyarko E."/>
            <person name="Jarju S."/>
            <person name="Secka A."/>
            <person name="Antonio M."/>
            <person name="Oren A."/>
            <person name="Chaudhuri R.R."/>
            <person name="La Ragione R."/>
            <person name="Hildebrand F."/>
            <person name="Pallen M.J."/>
        </authorList>
    </citation>
    <scope>NUCLEOTIDE SEQUENCE</scope>
    <source>
        <strain evidence="2">378</strain>
    </source>
</reference>
<evidence type="ECO:0000313" key="2">
    <source>
        <dbReference type="EMBL" id="MBU3844052.1"/>
    </source>
</evidence>
<evidence type="ECO:0000313" key="3">
    <source>
        <dbReference type="Proteomes" id="UP000733611"/>
    </source>
</evidence>
<reference evidence="2" key="2">
    <citation type="submission" date="2021-04" db="EMBL/GenBank/DDBJ databases">
        <authorList>
            <person name="Gilroy R."/>
        </authorList>
    </citation>
    <scope>NUCLEOTIDE SEQUENCE</scope>
    <source>
        <strain evidence="2">378</strain>
    </source>
</reference>
<feature type="chain" id="PRO_5037352337" description="Autotransporter outer membrane beta-barrel domain-containing protein" evidence="1">
    <location>
        <begin position="41"/>
        <end position="153"/>
    </location>
</feature>
<protein>
    <recommendedName>
        <fullName evidence="4">Autotransporter outer membrane beta-barrel domain-containing protein</fullName>
    </recommendedName>
</protein>
<keyword evidence="1" id="KW-0732">Signal</keyword>
<sequence>MKQTNNALKFLLAQYRAIFKHAYVKGLASAVLLTAGLALAGTAQAVTEITNADIIPDTTTGVRFDGEINSGDIYLDAAGNSVHDLTINGGSLNSSKDTISKPLMVNGTLTVTANGELNLKTDGKQASYGYGVWGWDGKSEASGEAKNISNHGH</sequence>
<comment type="caution">
    <text evidence="2">The sequence shown here is derived from an EMBL/GenBank/DDBJ whole genome shotgun (WGS) entry which is preliminary data.</text>
</comment>
<proteinExistence type="predicted"/>
<dbReference type="EMBL" id="JAHLFE010000079">
    <property type="protein sequence ID" value="MBU3844052.1"/>
    <property type="molecule type" value="Genomic_DNA"/>
</dbReference>
<accession>A0A948TFX3</accession>
<feature type="signal peptide" evidence="1">
    <location>
        <begin position="1"/>
        <end position="40"/>
    </location>
</feature>
<gene>
    <name evidence="2" type="ORF">H9847_04160</name>
</gene>
<evidence type="ECO:0008006" key="4">
    <source>
        <dbReference type="Google" id="ProtNLM"/>
    </source>
</evidence>
<organism evidence="2 3">
    <name type="scientific">Candidatus Anaerobiospirillum pullicola</name>
    <dbReference type="NCBI Taxonomy" id="2838451"/>
    <lineage>
        <taxon>Bacteria</taxon>
        <taxon>Pseudomonadati</taxon>
        <taxon>Pseudomonadota</taxon>
        <taxon>Gammaproteobacteria</taxon>
        <taxon>Aeromonadales</taxon>
        <taxon>Succinivibrionaceae</taxon>
        <taxon>Anaerobiospirillum</taxon>
    </lineage>
</organism>